<dbReference type="RefSeq" id="WP_230508454.1">
    <property type="nucleotide sequence ID" value="NZ_JAJITD010000003.1"/>
</dbReference>
<dbReference type="InterPro" id="IPR011048">
    <property type="entry name" value="Haem_d1_sf"/>
</dbReference>
<proteinExistence type="inferred from homology"/>
<dbReference type="InterPro" id="IPR050282">
    <property type="entry name" value="Cycloisomerase_2"/>
</dbReference>
<dbReference type="PANTHER" id="PTHR30344">
    <property type="entry name" value="6-PHOSPHOGLUCONOLACTONASE-RELATED"/>
    <property type="match status" value="1"/>
</dbReference>
<dbReference type="Pfam" id="PF10282">
    <property type="entry name" value="Lactonase"/>
    <property type="match status" value="1"/>
</dbReference>
<dbReference type="InterPro" id="IPR015943">
    <property type="entry name" value="WD40/YVTN_repeat-like_dom_sf"/>
</dbReference>
<organism evidence="3 4">
    <name type="scientific">Paraburkholderia sejongensis</name>
    <dbReference type="NCBI Taxonomy" id="2886946"/>
    <lineage>
        <taxon>Bacteria</taxon>
        <taxon>Pseudomonadati</taxon>
        <taxon>Pseudomonadota</taxon>
        <taxon>Betaproteobacteria</taxon>
        <taxon>Burkholderiales</taxon>
        <taxon>Burkholderiaceae</taxon>
        <taxon>Paraburkholderia</taxon>
    </lineage>
</organism>
<protein>
    <submittedName>
        <fullName evidence="3">Lactonase family protein</fullName>
    </submittedName>
</protein>
<comment type="caution">
    <text evidence="3">The sequence shown here is derived from an EMBL/GenBank/DDBJ whole genome shotgun (WGS) entry which is preliminary data.</text>
</comment>
<accession>A0ABS8JQR9</accession>
<keyword evidence="2" id="KW-0119">Carbohydrate metabolism</keyword>
<evidence type="ECO:0000256" key="2">
    <source>
        <dbReference type="ARBA" id="ARBA00022526"/>
    </source>
</evidence>
<comment type="similarity">
    <text evidence="1">Belongs to the cycloisomerase 2 family.</text>
</comment>
<reference evidence="3 4" key="1">
    <citation type="submission" date="2021-11" db="EMBL/GenBank/DDBJ databases">
        <authorList>
            <person name="Oh E.-T."/>
            <person name="Kim S.-B."/>
        </authorList>
    </citation>
    <scope>NUCLEOTIDE SEQUENCE [LARGE SCALE GENOMIC DNA]</scope>
    <source>
        <strain evidence="3 4">MMS20-SJTR3</strain>
    </source>
</reference>
<sequence>MTDPQSNNFTVVVGTYTQSMPHVEGKGEGIHLLNFDTASGQLSPVTVQAAVNPTYLAVSADRSRVYAVREVTAKVGAGVSTYALDTARGTLTLLRDTPTPGSWPCHVSVDDSLPLLLVSNYLSGEVLALPLDAQRVPAGAPAVLAGAGTGPNAERQDGPHAHCALVSPDRRHVYIADLGADRVTRHPLAGGSGMPRQEPDLVLPAAPGAGPRHLAFGPAGRCLLVNYELSSTLRMYRLDADGAASLSSEISSLPTGFDGVSYASAIRLHPSGRIVYVGNRGDDSVFAARVDEQAGTLTPLGHWPAGGAAPRDLAVSPDGRYLLAASQNDGFIRVFSIDPQTGELEFTGHDYPIRNAVCVQFA</sequence>
<evidence type="ECO:0000256" key="1">
    <source>
        <dbReference type="ARBA" id="ARBA00005564"/>
    </source>
</evidence>
<keyword evidence="4" id="KW-1185">Reference proteome</keyword>
<evidence type="ECO:0000313" key="3">
    <source>
        <dbReference type="EMBL" id="MCC8392239.1"/>
    </source>
</evidence>
<dbReference type="Gene3D" id="2.130.10.10">
    <property type="entry name" value="YVTN repeat-like/Quinoprotein amine dehydrogenase"/>
    <property type="match status" value="1"/>
</dbReference>
<gene>
    <name evidence="3" type="ORF">LJ656_06520</name>
</gene>
<name>A0ABS8JQR9_9BURK</name>
<dbReference type="Proteomes" id="UP001431019">
    <property type="component" value="Unassembled WGS sequence"/>
</dbReference>
<keyword evidence="2" id="KW-0313">Glucose metabolism</keyword>
<dbReference type="SUPFAM" id="SSF51004">
    <property type="entry name" value="C-terminal (heme d1) domain of cytochrome cd1-nitrite reductase"/>
    <property type="match status" value="1"/>
</dbReference>
<dbReference type="PANTHER" id="PTHR30344:SF1">
    <property type="entry name" value="6-PHOSPHOGLUCONOLACTONASE"/>
    <property type="match status" value="1"/>
</dbReference>
<evidence type="ECO:0000313" key="4">
    <source>
        <dbReference type="Proteomes" id="UP001431019"/>
    </source>
</evidence>
<dbReference type="EMBL" id="JAJITD010000003">
    <property type="protein sequence ID" value="MCC8392239.1"/>
    <property type="molecule type" value="Genomic_DNA"/>
</dbReference>
<dbReference type="InterPro" id="IPR019405">
    <property type="entry name" value="Lactonase_7-beta_prop"/>
</dbReference>